<evidence type="ECO:0000313" key="5">
    <source>
        <dbReference type="EMBL" id="PIR95706.1"/>
    </source>
</evidence>
<organism evidence="5 6">
    <name type="scientific">Candidatus Falkowbacteria bacterium CG10_big_fil_rev_8_21_14_0_10_37_18</name>
    <dbReference type="NCBI Taxonomy" id="1974562"/>
    <lineage>
        <taxon>Bacteria</taxon>
        <taxon>Candidatus Falkowiibacteriota</taxon>
    </lineage>
</organism>
<dbReference type="PROSITE" id="PS50893">
    <property type="entry name" value="ABC_TRANSPORTER_2"/>
    <property type="match status" value="1"/>
</dbReference>
<dbReference type="Gene3D" id="3.40.50.300">
    <property type="entry name" value="P-loop containing nucleotide triphosphate hydrolases"/>
    <property type="match status" value="1"/>
</dbReference>
<evidence type="ECO:0000256" key="2">
    <source>
        <dbReference type="ARBA" id="ARBA00022741"/>
    </source>
</evidence>
<dbReference type="EMBL" id="PFAL01000012">
    <property type="protein sequence ID" value="PIR95706.1"/>
    <property type="molecule type" value="Genomic_DNA"/>
</dbReference>
<dbReference type="GO" id="GO:0016887">
    <property type="term" value="F:ATP hydrolysis activity"/>
    <property type="evidence" value="ECO:0007669"/>
    <property type="project" value="InterPro"/>
</dbReference>
<reference evidence="6" key="1">
    <citation type="submission" date="2017-09" db="EMBL/GenBank/DDBJ databases">
        <title>Depth-based differentiation of microbial function through sediment-hosted aquifers and enrichment of novel symbionts in the deep terrestrial subsurface.</title>
        <authorList>
            <person name="Probst A.J."/>
            <person name="Ladd B."/>
            <person name="Jarett J.K."/>
            <person name="Geller-Mcgrath D.E."/>
            <person name="Sieber C.M.K."/>
            <person name="Emerson J.B."/>
            <person name="Anantharaman K."/>
            <person name="Thomas B.C."/>
            <person name="Malmstrom R."/>
            <person name="Stieglmeier M."/>
            <person name="Klingl A."/>
            <person name="Woyke T."/>
            <person name="Ryan C.M."/>
            <person name="Banfield J.F."/>
        </authorList>
    </citation>
    <scope>NUCLEOTIDE SEQUENCE [LARGE SCALE GENOMIC DNA]</scope>
</reference>
<comment type="similarity">
    <text evidence="1">Belongs to the ABC transporter superfamily. Ycf16 family.</text>
</comment>
<comment type="caution">
    <text evidence="5">The sequence shown here is derived from an EMBL/GenBank/DDBJ whole genome shotgun (WGS) entry which is preliminary data.</text>
</comment>
<dbReference type="Proteomes" id="UP000229972">
    <property type="component" value="Unassembled WGS sequence"/>
</dbReference>
<dbReference type="InterPro" id="IPR003439">
    <property type="entry name" value="ABC_transporter-like_ATP-bd"/>
</dbReference>
<evidence type="ECO:0000313" key="6">
    <source>
        <dbReference type="Proteomes" id="UP000229972"/>
    </source>
</evidence>
<dbReference type="SMART" id="SM00382">
    <property type="entry name" value="AAA"/>
    <property type="match status" value="1"/>
</dbReference>
<dbReference type="Pfam" id="PF00005">
    <property type="entry name" value="ABC_tran"/>
    <property type="match status" value="1"/>
</dbReference>
<dbReference type="CDD" id="cd03217">
    <property type="entry name" value="ABC_FeS_Assembly"/>
    <property type="match status" value="1"/>
</dbReference>
<keyword evidence="3" id="KW-0067">ATP-binding</keyword>
<evidence type="ECO:0000256" key="1">
    <source>
        <dbReference type="ARBA" id="ARBA00006216"/>
    </source>
</evidence>
<dbReference type="AlphaFoldDB" id="A0A2H0V9C6"/>
<dbReference type="PANTHER" id="PTHR43204:SF1">
    <property type="entry name" value="ABC TRANSPORTER I FAMILY MEMBER 6, CHLOROPLASTIC"/>
    <property type="match status" value="1"/>
</dbReference>
<dbReference type="InterPro" id="IPR027417">
    <property type="entry name" value="P-loop_NTPase"/>
</dbReference>
<dbReference type="InterPro" id="IPR010230">
    <property type="entry name" value="FeS-cluster_ATPase_SufC"/>
</dbReference>
<gene>
    <name evidence="5" type="primary">sufC</name>
    <name evidence="5" type="ORF">COT93_01095</name>
</gene>
<name>A0A2H0V9C6_9BACT</name>
<evidence type="ECO:0000259" key="4">
    <source>
        <dbReference type="PROSITE" id="PS50893"/>
    </source>
</evidence>
<dbReference type="GO" id="GO:0005524">
    <property type="term" value="F:ATP binding"/>
    <property type="evidence" value="ECO:0007669"/>
    <property type="project" value="UniProtKB-KW"/>
</dbReference>
<dbReference type="PROSITE" id="PS00211">
    <property type="entry name" value="ABC_TRANSPORTER_1"/>
    <property type="match status" value="1"/>
</dbReference>
<dbReference type="NCBIfam" id="TIGR01978">
    <property type="entry name" value="sufC"/>
    <property type="match status" value="1"/>
</dbReference>
<feature type="domain" description="ABC transporter" evidence="4">
    <location>
        <begin position="4"/>
        <end position="248"/>
    </location>
</feature>
<dbReference type="InterPro" id="IPR003593">
    <property type="entry name" value="AAA+_ATPase"/>
</dbReference>
<dbReference type="PANTHER" id="PTHR43204">
    <property type="entry name" value="ABC TRANSPORTER I FAMILY MEMBER 6, CHLOROPLASTIC"/>
    <property type="match status" value="1"/>
</dbReference>
<sequence>MNTLEVKHLTVKVGDKKILDDVSLVIKKGKTCVVMGPNGSGKSTLSNVLMGHPSYEVISGKIIFNGKDITKKKAEERAALGMFMTFQSPREIVGVDFYPFLFDTYKFLQTARKEKALSVFEFKKKMDKEIAALKITDDWSQRCLNQGFSGGEKKKAEMLQLAIFKPSFVIFDEIDSGLDVDALKVVGRAMKKFKKSDTSALIVTHYLRILQEIEADQVIVMSAGKIIQIGGPELAHRLEKEGFEKIIAQK</sequence>
<evidence type="ECO:0000256" key="3">
    <source>
        <dbReference type="ARBA" id="ARBA00022840"/>
    </source>
</evidence>
<dbReference type="SUPFAM" id="SSF52540">
    <property type="entry name" value="P-loop containing nucleoside triphosphate hydrolases"/>
    <property type="match status" value="1"/>
</dbReference>
<keyword evidence="2" id="KW-0547">Nucleotide-binding</keyword>
<proteinExistence type="inferred from homology"/>
<accession>A0A2H0V9C6</accession>
<dbReference type="InterPro" id="IPR017871">
    <property type="entry name" value="ABC_transporter-like_CS"/>
</dbReference>
<protein>
    <submittedName>
        <fullName evidence="5">Fe-S cluster assembly ATPase SufC</fullName>
    </submittedName>
</protein>